<reference evidence="1 2" key="1">
    <citation type="journal article" date="2019" name="Int. J. Syst. Evol. Microbiol.">
        <title>The Global Catalogue of Microorganisms (GCM) 10K type strain sequencing project: providing services to taxonomists for standard genome sequencing and annotation.</title>
        <authorList>
            <consortium name="The Broad Institute Genomics Platform"/>
            <consortium name="The Broad Institute Genome Sequencing Center for Infectious Disease"/>
            <person name="Wu L."/>
            <person name="Ma J."/>
        </authorList>
    </citation>
    <scope>NUCLEOTIDE SEQUENCE [LARGE SCALE GENOMIC DNA]</scope>
    <source>
        <strain evidence="1 2">JCM 9383</strain>
    </source>
</reference>
<keyword evidence="2" id="KW-1185">Reference proteome</keyword>
<protein>
    <submittedName>
        <fullName evidence="1">Uncharacterized protein</fullName>
    </submittedName>
</protein>
<dbReference type="RefSeq" id="WP_344686059.1">
    <property type="nucleotide sequence ID" value="NZ_BAAAUX010000037.1"/>
</dbReference>
<dbReference type="Proteomes" id="UP001500979">
    <property type="component" value="Unassembled WGS sequence"/>
</dbReference>
<gene>
    <name evidence="1" type="ORF">GCM10010470_63520</name>
</gene>
<organism evidence="1 2">
    <name type="scientific">Saccharopolyspora taberi</name>
    <dbReference type="NCBI Taxonomy" id="60895"/>
    <lineage>
        <taxon>Bacteria</taxon>
        <taxon>Bacillati</taxon>
        <taxon>Actinomycetota</taxon>
        <taxon>Actinomycetes</taxon>
        <taxon>Pseudonocardiales</taxon>
        <taxon>Pseudonocardiaceae</taxon>
        <taxon>Saccharopolyspora</taxon>
    </lineage>
</organism>
<proteinExistence type="predicted"/>
<evidence type="ECO:0000313" key="1">
    <source>
        <dbReference type="EMBL" id="GAA2819492.1"/>
    </source>
</evidence>
<accession>A0ABN3VMD8</accession>
<comment type="caution">
    <text evidence="1">The sequence shown here is derived from an EMBL/GenBank/DDBJ whole genome shotgun (WGS) entry which is preliminary data.</text>
</comment>
<name>A0ABN3VMD8_9PSEU</name>
<dbReference type="EMBL" id="BAAAUX010000037">
    <property type="protein sequence ID" value="GAA2819492.1"/>
    <property type="molecule type" value="Genomic_DNA"/>
</dbReference>
<sequence length="255" mass="28810">MTATEQELVAPDVFEVTSPFAYGIDSSVEYSGGVWFSKGHWAMKTDKNLKDGYDKKKCAPFWTDNYWQALKGRFNYRMDACVWMPNIDNRSEGFWVFEASKAVRVTADGKSVKIGPFDITDKNLFPKTKDTVFSGGVDAAAHESHTSDSVKYLFFRFTGGKHYIGVYTWKKKESEHSLTIKEGLSDKFPRFPFADRPIGSVLELGDYWYFFVSHDIEEAQAFGHHKTDTTGNSDIGPSPISEVVPVIKTDYAKPS</sequence>
<evidence type="ECO:0000313" key="2">
    <source>
        <dbReference type="Proteomes" id="UP001500979"/>
    </source>
</evidence>